<sequence>MLESSFPEIRETFGPIPWIFQQDNAPVHTARLVKARMASQNIEALAWPPSSPDLNIIENVWGWLTRKVYENRQQFEYKNDLIRSIKEAWSEISLVCLESFYKSIPQREVIYKQGGSTKNTHSLRNNG</sequence>
<feature type="domain" description="Tc1-like transposase DDE" evidence="1">
    <location>
        <begin position="9"/>
        <end position="80"/>
    </location>
</feature>
<dbReference type="GO" id="GO:0003676">
    <property type="term" value="F:nucleic acid binding"/>
    <property type="evidence" value="ECO:0007669"/>
    <property type="project" value="InterPro"/>
</dbReference>
<gene>
    <name evidence="2" type="primary">tc3a_25</name>
    <name evidence="2" type="ORF">c0_g1_i1</name>
</gene>
<dbReference type="InterPro" id="IPR038717">
    <property type="entry name" value="Tc1-like_DDE_dom"/>
</dbReference>
<name>A0A0K8WLY0_BACLA</name>
<accession>A0A0K8WLY0</accession>
<dbReference type="AlphaFoldDB" id="A0A0K8WLY0"/>
<dbReference type="Gene3D" id="3.30.420.10">
    <property type="entry name" value="Ribonuclease H-like superfamily/Ribonuclease H"/>
    <property type="match status" value="1"/>
</dbReference>
<dbReference type="EMBL" id="GDHF01000222">
    <property type="protein sequence ID" value="JAI52092.1"/>
    <property type="molecule type" value="Transcribed_RNA"/>
</dbReference>
<evidence type="ECO:0000313" key="2">
    <source>
        <dbReference type="EMBL" id="JAI52092.1"/>
    </source>
</evidence>
<organism evidence="2">
    <name type="scientific">Bactrocera latifrons</name>
    <name type="common">Malaysian fruit fly</name>
    <name type="synonym">Chaetodacus latifrons</name>
    <dbReference type="NCBI Taxonomy" id="174628"/>
    <lineage>
        <taxon>Eukaryota</taxon>
        <taxon>Metazoa</taxon>
        <taxon>Ecdysozoa</taxon>
        <taxon>Arthropoda</taxon>
        <taxon>Hexapoda</taxon>
        <taxon>Insecta</taxon>
        <taxon>Pterygota</taxon>
        <taxon>Neoptera</taxon>
        <taxon>Endopterygota</taxon>
        <taxon>Diptera</taxon>
        <taxon>Brachycera</taxon>
        <taxon>Muscomorpha</taxon>
        <taxon>Tephritoidea</taxon>
        <taxon>Tephritidae</taxon>
        <taxon>Bactrocera</taxon>
        <taxon>Bactrocera</taxon>
    </lineage>
</organism>
<reference evidence="2" key="1">
    <citation type="submission" date="2015-06" db="EMBL/GenBank/DDBJ databases">
        <authorList>
            <person name="Hoefler B.C."/>
            <person name="Straight P.D."/>
        </authorList>
    </citation>
    <scope>NUCLEOTIDE SEQUENCE</scope>
</reference>
<evidence type="ECO:0000259" key="1">
    <source>
        <dbReference type="Pfam" id="PF13358"/>
    </source>
</evidence>
<proteinExistence type="predicted"/>
<protein>
    <submittedName>
        <fullName evidence="2">Transposable element Tc3 transposase</fullName>
    </submittedName>
</protein>
<dbReference type="InterPro" id="IPR036397">
    <property type="entry name" value="RNaseH_sf"/>
</dbReference>
<dbReference type="Pfam" id="PF13358">
    <property type="entry name" value="DDE_3"/>
    <property type="match status" value="1"/>
</dbReference>